<feature type="region of interest" description="Disordered" evidence="1">
    <location>
        <begin position="20"/>
        <end position="47"/>
    </location>
</feature>
<evidence type="ECO:0000256" key="1">
    <source>
        <dbReference type="SAM" id="MobiDB-lite"/>
    </source>
</evidence>
<proteinExistence type="predicted"/>
<comment type="caution">
    <text evidence="2">The sequence shown here is derived from an EMBL/GenBank/DDBJ whole genome shotgun (WGS) entry which is preliminary data.</text>
</comment>
<protein>
    <submittedName>
        <fullName evidence="2">Uncharacterized protein</fullName>
    </submittedName>
</protein>
<evidence type="ECO:0000313" key="3">
    <source>
        <dbReference type="Proteomes" id="UP000246991"/>
    </source>
</evidence>
<organism evidence="2 3">
    <name type="scientific">Tuber magnatum</name>
    <name type="common">white Piedmont truffle</name>
    <dbReference type="NCBI Taxonomy" id="42249"/>
    <lineage>
        <taxon>Eukaryota</taxon>
        <taxon>Fungi</taxon>
        <taxon>Dikarya</taxon>
        <taxon>Ascomycota</taxon>
        <taxon>Pezizomycotina</taxon>
        <taxon>Pezizomycetes</taxon>
        <taxon>Pezizales</taxon>
        <taxon>Tuberaceae</taxon>
        <taxon>Tuber</taxon>
    </lineage>
</organism>
<keyword evidence="3" id="KW-1185">Reference proteome</keyword>
<accession>A0A317SXL3</accession>
<gene>
    <name evidence="2" type="ORF">C7212DRAFT_360619</name>
</gene>
<dbReference type="AlphaFoldDB" id="A0A317SXL3"/>
<sequence length="238" mass="26910">MMLHDNVSRAEVYAATAKHHRELAEAPTPPKSLDTPSSRTFASGRKRSHKAAELRSILERLLVAFHPNSVPLLPCAEWILSYYPPNPAFFRSSKTLSEDTRNSDADRVSRVIAHNSAQIDRLRRAFSEAMKQIQEERKIAGQLAIIADMEELGVEWGTSEARIQAVMAWFHGRWGGRSIVRGVRRLVYLQHAAVPPGTQRQVLKDVIEVDMRNGGLALLGKRTWVFIDSTWAVTRRYS</sequence>
<dbReference type="EMBL" id="PYWC01000010">
    <property type="protein sequence ID" value="PWW79102.1"/>
    <property type="molecule type" value="Genomic_DNA"/>
</dbReference>
<dbReference type="Proteomes" id="UP000246991">
    <property type="component" value="Unassembled WGS sequence"/>
</dbReference>
<reference evidence="2 3" key="1">
    <citation type="submission" date="2018-03" db="EMBL/GenBank/DDBJ databases">
        <title>Genomes of Pezizomycetes fungi and the evolution of truffles.</title>
        <authorList>
            <person name="Murat C."/>
            <person name="Payen T."/>
            <person name="Noel B."/>
            <person name="Kuo A."/>
            <person name="Martin F.M."/>
        </authorList>
    </citation>
    <scope>NUCLEOTIDE SEQUENCE [LARGE SCALE GENOMIC DNA]</scope>
    <source>
        <strain evidence="2">091103-1</strain>
    </source>
</reference>
<name>A0A317SXL3_9PEZI</name>
<dbReference type="OrthoDB" id="5472334at2759"/>
<evidence type="ECO:0000313" key="2">
    <source>
        <dbReference type="EMBL" id="PWW79102.1"/>
    </source>
</evidence>